<comment type="caution">
    <text evidence="9">The sequence shown here is derived from an EMBL/GenBank/DDBJ whole genome shotgun (WGS) entry which is preliminary data.</text>
</comment>
<comment type="cofactor">
    <cofactor evidence="1 5">
        <name>FAD</name>
        <dbReference type="ChEBI" id="CHEBI:57692"/>
    </cofactor>
</comment>
<dbReference type="PROSITE" id="PS00624">
    <property type="entry name" value="GMC_OXRED_2"/>
    <property type="match status" value="1"/>
</dbReference>
<keyword evidence="9" id="KW-0560">Oxidoreductase</keyword>
<dbReference type="Pfam" id="PF05199">
    <property type="entry name" value="GMC_oxred_C"/>
    <property type="match status" value="1"/>
</dbReference>
<dbReference type="InterPro" id="IPR000172">
    <property type="entry name" value="GMC_OxRdtase_N"/>
</dbReference>
<organism evidence="9 10">
    <name type="scientific">Ralstonia insidiosa</name>
    <dbReference type="NCBI Taxonomy" id="190721"/>
    <lineage>
        <taxon>Bacteria</taxon>
        <taxon>Pseudomonadati</taxon>
        <taxon>Pseudomonadota</taxon>
        <taxon>Betaproteobacteria</taxon>
        <taxon>Burkholderiales</taxon>
        <taxon>Burkholderiaceae</taxon>
        <taxon>Ralstonia</taxon>
    </lineage>
</organism>
<dbReference type="EC" id="1.1.99.1" evidence="9"/>
<evidence type="ECO:0000256" key="2">
    <source>
        <dbReference type="ARBA" id="ARBA00010790"/>
    </source>
</evidence>
<dbReference type="PANTHER" id="PTHR11552">
    <property type="entry name" value="GLUCOSE-METHANOL-CHOLINE GMC OXIDOREDUCTASE"/>
    <property type="match status" value="1"/>
</dbReference>
<evidence type="ECO:0000256" key="3">
    <source>
        <dbReference type="ARBA" id="ARBA00022630"/>
    </source>
</evidence>
<evidence type="ECO:0000256" key="6">
    <source>
        <dbReference type="RuleBase" id="RU003968"/>
    </source>
</evidence>
<dbReference type="PIRSF" id="PIRSF000137">
    <property type="entry name" value="Alcohol_oxidase"/>
    <property type="match status" value="1"/>
</dbReference>
<dbReference type="RefSeq" id="WP_169341967.1">
    <property type="nucleotide sequence ID" value="NZ_JABBZM010000044.1"/>
</dbReference>
<feature type="domain" description="Glucose-methanol-choline oxidoreductase N-terminal" evidence="7">
    <location>
        <begin position="82"/>
        <end position="105"/>
    </location>
</feature>
<dbReference type="GO" id="GO:0050660">
    <property type="term" value="F:flavin adenine dinucleotide binding"/>
    <property type="evidence" value="ECO:0007669"/>
    <property type="project" value="InterPro"/>
</dbReference>
<evidence type="ECO:0000259" key="8">
    <source>
        <dbReference type="PROSITE" id="PS00624"/>
    </source>
</evidence>
<dbReference type="SUPFAM" id="SSF54373">
    <property type="entry name" value="FAD-linked reductases, C-terminal domain"/>
    <property type="match status" value="1"/>
</dbReference>
<dbReference type="NCBIfam" id="NF002550">
    <property type="entry name" value="PRK02106.1"/>
    <property type="match status" value="1"/>
</dbReference>
<dbReference type="PROSITE" id="PS00623">
    <property type="entry name" value="GMC_OXRED_1"/>
    <property type="match status" value="1"/>
</dbReference>
<feature type="binding site" evidence="5">
    <location>
        <position position="220"/>
    </location>
    <ligand>
        <name>FAD</name>
        <dbReference type="ChEBI" id="CHEBI:57692"/>
    </ligand>
</feature>
<keyword evidence="3 6" id="KW-0285">Flavoprotein</keyword>
<protein>
    <submittedName>
        <fullName evidence="9">Choline dehydrogenase</fullName>
        <ecNumber evidence="9">1.1.99.1</ecNumber>
    </submittedName>
</protein>
<gene>
    <name evidence="9" type="ORF">HGR00_29225</name>
</gene>
<comment type="similarity">
    <text evidence="2 6">Belongs to the GMC oxidoreductase family.</text>
</comment>
<evidence type="ECO:0000313" key="9">
    <source>
        <dbReference type="EMBL" id="NMV42004.1"/>
    </source>
</evidence>
<name>A0A848PBG2_9RALS</name>
<dbReference type="InterPro" id="IPR036188">
    <property type="entry name" value="FAD/NAD-bd_sf"/>
</dbReference>
<dbReference type="AlphaFoldDB" id="A0A848PBG2"/>
<evidence type="ECO:0000256" key="5">
    <source>
        <dbReference type="PIRSR" id="PIRSR000137-2"/>
    </source>
</evidence>
<dbReference type="Proteomes" id="UP000575469">
    <property type="component" value="Unassembled WGS sequence"/>
</dbReference>
<dbReference type="InterPro" id="IPR012132">
    <property type="entry name" value="GMC_OxRdtase"/>
</dbReference>
<dbReference type="PANTHER" id="PTHR11552:SF147">
    <property type="entry name" value="CHOLINE DEHYDROGENASE, MITOCHONDRIAL"/>
    <property type="match status" value="1"/>
</dbReference>
<proteinExistence type="inferred from homology"/>
<feature type="binding site" evidence="5">
    <location>
        <begin position="92"/>
        <end position="95"/>
    </location>
    <ligand>
        <name>FAD</name>
        <dbReference type="ChEBI" id="CHEBI:57692"/>
    </ligand>
</feature>
<evidence type="ECO:0000256" key="1">
    <source>
        <dbReference type="ARBA" id="ARBA00001974"/>
    </source>
</evidence>
<evidence type="ECO:0000313" key="10">
    <source>
        <dbReference type="Proteomes" id="UP000575469"/>
    </source>
</evidence>
<evidence type="ECO:0000256" key="4">
    <source>
        <dbReference type="ARBA" id="ARBA00022827"/>
    </source>
</evidence>
<dbReference type="InterPro" id="IPR007867">
    <property type="entry name" value="GMC_OxRtase_C"/>
</dbReference>
<feature type="domain" description="Glucose-methanol-choline oxidoreductase N-terminal" evidence="8">
    <location>
        <begin position="255"/>
        <end position="269"/>
    </location>
</feature>
<dbReference type="EMBL" id="JABBZM010000044">
    <property type="protein sequence ID" value="NMV42004.1"/>
    <property type="molecule type" value="Genomic_DNA"/>
</dbReference>
<keyword evidence="4 5" id="KW-0274">FAD</keyword>
<dbReference type="Pfam" id="PF00732">
    <property type="entry name" value="GMC_oxred_N"/>
    <property type="match status" value="1"/>
</dbReference>
<sequence length="560" mass="61397">MNQQFDYIIVGGGSGGCVVAGRLSEDPNVSVCVLEAGGPGDGMVVKVPTGSVAMLPTKLNNWAFDTVPQAGLNGRIGYQPRGKALGGSSAINAMVYIRGHRSDYDHWASLGNSGWSYDNVLPYFRLSEHNERFDNAWHGRNGPLNVSDLRSDNPFQARYLEAARQAGLPLTDDFNGPQQEGIGIYQVTQKQGERWSAARAYLHPHIGRRANLTVETHAQVRRILFEGRRAVGVEVLQNGTVRTLRARREVVLAAGALQTPQLLMLSGVGPAPELARVGIQTVRHLPGVGRNLQDHPDFVFGYRSGSLDTLGVSLRGSMRMLSEILRFRRERRGMLTTNFAEGGGFLKTRPELEAPDIQLHFVVAMVDNHARRMRLGHGFSCHVCLLRPRSRGAVTLRSNDPLAAPLIDPAFFADPRDVEDMVAGFKITRGLMQTPALAKWATRDLFTSHVKTDDDIRAVLRQRTDTVYHPVGTCRMGRDEMAVVDPQLRVHGLDGLRVVDASIMPTLIGGNTNAPTIMIGEKAVDLIRGVSRVTSGMREEAEAAVAQSAIHHQETRHANT</sequence>
<reference evidence="9 10" key="1">
    <citation type="submission" date="2020-04" db="EMBL/GenBank/DDBJ databases">
        <title>Ralstonia insidiosa genome sequencing and assembly.</title>
        <authorList>
            <person name="Martins R.C.R."/>
            <person name="Perdigao-Neto L.V."/>
            <person name="Levin A.S.S."/>
            <person name="Costa S.F."/>
        </authorList>
    </citation>
    <scope>NUCLEOTIDE SEQUENCE [LARGE SCALE GENOMIC DNA]</scope>
    <source>
        <strain evidence="9 10">5047</strain>
    </source>
</reference>
<dbReference type="GO" id="GO:0008812">
    <property type="term" value="F:choline dehydrogenase activity"/>
    <property type="evidence" value="ECO:0007669"/>
    <property type="project" value="UniProtKB-EC"/>
</dbReference>
<accession>A0A848PBG2</accession>
<evidence type="ECO:0000259" key="7">
    <source>
        <dbReference type="PROSITE" id="PS00623"/>
    </source>
</evidence>
<dbReference type="Gene3D" id="3.50.50.60">
    <property type="entry name" value="FAD/NAD(P)-binding domain"/>
    <property type="match status" value="1"/>
</dbReference>
<dbReference type="SUPFAM" id="SSF51905">
    <property type="entry name" value="FAD/NAD(P)-binding domain"/>
    <property type="match status" value="1"/>
</dbReference>
<dbReference type="Gene3D" id="3.30.560.10">
    <property type="entry name" value="Glucose Oxidase, domain 3"/>
    <property type="match status" value="1"/>
</dbReference>